<protein>
    <recommendedName>
        <fullName evidence="11">Exo-1,4-beta-D-glucosaminidase</fullName>
    </recommendedName>
</protein>
<dbReference type="InterPro" id="IPR008979">
    <property type="entry name" value="Galactose-bd-like_sf"/>
</dbReference>
<evidence type="ECO:0000259" key="5">
    <source>
        <dbReference type="Pfam" id="PF00703"/>
    </source>
</evidence>
<evidence type="ECO:0000259" key="6">
    <source>
        <dbReference type="Pfam" id="PF02836"/>
    </source>
</evidence>
<feature type="domain" description="Glycoside hydrolase family 2 catalytic" evidence="6">
    <location>
        <begin position="707"/>
        <end position="792"/>
    </location>
</feature>
<evidence type="ECO:0000313" key="9">
    <source>
        <dbReference type="EMBL" id="MBB4611338.1"/>
    </source>
</evidence>
<dbReference type="SUPFAM" id="SSF49785">
    <property type="entry name" value="Galactose-binding domain-like"/>
    <property type="match status" value="1"/>
</dbReference>
<dbReference type="InterPro" id="IPR006102">
    <property type="entry name" value="Ig-like_GH2"/>
</dbReference>
<dbReference type="SUPFAM" id="SSF49303">
    <property type="entry name" value="beta-Galactosidase/glucuronidase domain"/>
    <property type="match status" value="3"/>
</dbReference>
<sequence length="1154" mass="124436">MSVAAARAMGALASVTALVWGMAAAAQTAPVQNPPPATPPATPLGPINADLPPGGDSYARAIVTSPVTAPNWTLSAWVQPRSVMGKGTTMLIGGFGNPTGGPRRYLALVDGQPALVSEAGVVQGGGDADRNKWTYIAASYDGKIVRLFVNGRQVVQRGLSLEPVTGVATLAPRSYQPVFAGKVVDFRMVREAVDPLTIRVAARRAPDPAKIALQTGSPSWPYQTRQMQGQTTPQDAWTLPQSKAPIPTGGTAKPESKVPALVSTATGQWAVNGWRLIEAAKVGPGGADLSQGNFDASKWYAATVPGTVLTTLVDRGVYPDPAVGLNNLSIPETLARQDYWYRTEFDTPAEAAGRTMWLTFNGVNYSAEVWVNGRMAGTMKGAFIRGRFPVTLAAGRNAIAVRVSPPPHPGLAHEESMTAGVGENGGVQMLDGPTFVATEGWDWIPSVRDRNTGLWQGVTLAATGPAVIGDPQVVTTLPKPDNSVADVEIAVPVTNNGQTPVTTTVRAVFDDVVVEKPVTVAPGQTIRAVLSPFEFPQLSVKNPRLWWPNGYGDPALHDLALTAAVDGALSDSKGLRFGMRQVTYDLSLFDGDGDLERVTLDLNRVRGGPKVVDTSHAGIRKTGNGWAMSFMPGGDQSAAVAKVTDDPRLAPYMTLRVNGVRIAARGGNIGMDDFMKRVDRAHLEPFFRLHRDAHLNIIRNWVGQNTEESFFDLADEYGLMVLSDFWESTQDYNMEAEDPQLFLANAADVVRRYRNHPSIVAWFGRNEGVPQPILNNGLDTLLRTEDGTRLYMPSSNAVNLQGSGPYNWRPPVEYFTTHAKGFSVEVGTPSLPTLESWKRTIPAEADRWPIGDVWAYHDWHQTGNGAVKTYMDVLERRFGPATGLEDFERKAQMMEYESYRAIFEGMNAGLWTENSGRMLWMTQPAWPSSAWQIFSSDYDTHAAFYGVKKAAEPIHVQMNLPDHRVVLVNNTRDALKGVQVRAKIVGLDGRTESEQEAKIVAGAEGVTPALALDLAPAMKRGPVLVRLEASDAGGQLLSTNSYWEAADDAGYRALTAMAAAPVTATATTQAQGEETLASVTLTNGGTVPAIETKLTVMNADGSQVLPAYFSDNYVTLMPGETRVIEIRYPTAKADKPMVALRGWNVTATATDLRP</sequence>
<dbReference type="Gene3D" id="2.60.120.260">
    <property type="entry name" value="Galactose-binding domain-like"/>
    <property type="match status" value="1"/>
</dbReference>
<keyword evidence="3" id="KW-0326">Glycosidase</keyword>
<evidence type="ECO:0000313" key="10">
    <source>
        <dbReference type="Proteomes" id="UP000584663"/>
    </source>
</evidence>
<dbReference type="PANTHER" id="PTHR43536:SF1">
    <property type="entry name" value="MANNOSYLGLYCOPROTEIN ENDO-BETA-MANNOSIDASE"/>
    <property type="match status" value="1"/>
</dbReference>
<dbReference type="Pfam" id="PF13385">
    <property type="entry name" value="Laminin_G_3"/>
    <property type="match status" value="1"/>
</dbReference>
<feature type="domain" description="Glycoside hydrolase family 2 immunoglobulin-like beta-sandwich" evidence="5">
    <location>
        <begin position="470"/>
        <end position="580"/>
    </location>
</feature>
<dbReference type="Pfam" id="PF02836">
    <property type="entry name" value="Glyco_hydro_2_C"/>
    <property type="match status" value="1"/>
</dbReference>
<keyword evidence="10" id="KW-1185">Reference proteome</keyword>
<dbReference type="SUPFAM" id="SSF49899">
    <property type="entry name" value="Concanavalin A-like lectins/glucanases"/>
    <property type="match status" value="1"/>
</dbReference>
<dbReference type="Pfam" id="PF18368">
    <property type="entry name" value="Ig_GlcNase"/>
    <property type="match status" value="1"/>
</dbReference>
<dbReference type="InterPro" id="IPR013783">
    <property type="entry name" value="Ig-like_fold"/>
</dbReference>
<dbReference type="Gene3D" id="2.60.40.10">
    <property type="entry name" value="Immunoglobulins"/>
    <property type="match status" value="2"/>
</dbReference>
<dbReference type="Pfam" id="PF22666">
    <property type="entry name" value="Glyco_hydro_2_N2"/>
    <property type="match status" value="1"/>
</dbReference>
<dbReference type="InterPro" id="IPR017853">
    <property type="entry name" value="GH"/>
</dbReference>
<name>A0ABR6KDY1_9SPHN</name>
<dbReference type="SUPFAM" id="SSF51445">
    <property type="entry name" value="(Trans)glycosidases"/>
    <property type="match status" value="1"/>
</dbReference>
<evidence type="ECO:0000256" key="1">
    <source>
        <dbReference type="ARBA" id="ARBA00007401"/>
    </source>
</evidence>
<dbReference type="PANTHER" id="PTHR43536">
    <property type="entry name" value="MANNOSYLGLYCOPROTEIN ENDO-BETA-MANNOSIDASE"/>
    <property type="match status" value="1"/>
</dbReference>
<dbReference type="Pfam" id="PF00703">
    <property type="entry name" value="Glyco_hydro_2"/>
    <property type="match status" value="1"/>
</dbReference>
<reference evidence="9 10" key="1">
    <citation type="submission" date="2020-08" db="EMBL/GenBank/DDBJ databases">
        <title>Genomic Encyclopedia of Type Strains, Phase IV (KMG-IV): sequencing the most valuable type-strain genomes for metagenomic binning, comparative biology and taxonomic classification.</title>
        <authorList>
            <person name="Goeker M."/>
        </authorList>
    </citation>
    <scope>NUCLEOTIDE SEQUENCE [LARGE SCALE GENOMIC DNA]</scope>
    <source>
        <strain evidence="9 10">DSM 14562</strain>
    </source>
</reference>
<dbReference type="EMBL" id="JACHNX010000025">
    <property type="protein sequence ID" value="MBB4611338.1"/>
    <property type="molecule type" value="Genomic_DNA"/>
</dbReference>
<evidence type="ECO:0000259" key="8">
    <source>
        <dbReference type="Pfam" id="PF22666"/>
    </source>
</evidence>
<dbReference type="Gene3D" id="3.20.20.80">
    <property type="entry name" value="Glycosidases"/>
    <property type="match status" value="1"/>
</dbReference>
<feature type="chain" id="PRO_5045832341" description="Exo-1,4-beta-D-glucosaminidase" evidence="4">
    <location>
        <begin position="26"/>
        <end position="1154"/>
    </location>
</feature>
<dbReference type="Gene3D" id="2.60.120.200">
    <property type="match status" value="1"/>
</dbReference>
<gene>
    <name evidence="9" type="ORF">GGQ89_003585</name>
</gene>
<evidence type="ECO:0000256" key="4">
    <source>
        <dbReference type="SAM" id="SignalP"/>
    </source>
</evidence>
<feature type="domain" description="Exo-beta-D-glucosaminidase Ig-fold" evidence="7">
    <location>
        <begin position="1041"/>
        <end position="1145"/>
    </location>
</feature>
<dbReference type="RefSeq" id="WP_240456306.1">
    <property type="nucleotide sequence ID" value="NZ_JACHNX010000025.1"/>
</dbReference>
<evidence type="ECO:0000256" key="3">
    <source>
        <dbReference type="ARBA" id="ARBA00023295"/>
    </source>
</evidence>
<dbReference type="InterPro" id="IPR006103">
    <property type="entry name" value="Glyco_hydro_2_cat"/>
</dbReference>
<dbReference type="InterPro" id="IPR041351">
    <property type="entry name" value="Ig_GlcNase"/>
</dbReference>
<proteinExistence type="inferred from homology"/>
<keyword evidence="4" id="KW-0732">Signal</keyword>
<comment type="similarity">
    <text evidence="1">Belongs to the glycosyl hydrolase 2 family.</text>
</comment>
<evidence type="ECO:0000259" key="7">
    <source>
        <dbReference type="Pfam" id="PF18368"/>
    </source>
</evidence>
<accession>A0ABR6KDY1</accession>
<feature type="domain" description="Beta-mannosidase-like galactose-binding" evidence="8">
    <location>
        <begin position="295"/>
        <end position="456"/>
    </location>
</feature>
<comment type="caution">
    <text evidence="9">The sequence shown here is derived from an EMBL/GenBank/DDBJ whole genome shotgun (WGS) entry which is preliminary data.</text>
</comment>
<organism evidence="9 10">
    <name type="scientific">Sphingomonas yabuuchiae</name>
    <dbReference type="NCBI Taxonomy" id="172044"/>
    <lineage>
        <taxon>Bacteria</taxon>
        <taxon>Pseudomonadati</taxon>
        <taxon>Pseudomonadota</taxon>
        <taxon>Alphaproteobacteria</taxon>
        <taxon>Sphingomonadales</taxon>
        <taxon>Sphingomonadaceae</taxon>
        <taxon>Sphingomonas</taxon>
    </lineage>
</organism>
<dbReference type="InterPro" id="IPR054593">
    <property type="entry name" value="Beta-mannosidase-like_N2"/>
</dbReference>
<dbReference type="InterPro" id="IPR043534">
    <property type="entry name" value="EBDG/EBM"/>
</dbReference>
<evidence type="ECO:0008006" key="11">
    <source>
        <dbReference type="Google" id="ProtNLM"/>
    </source>
</evidence>
<keyword evidence="2" id="KW-0378">Hydrolase</keyword>
<dbReference type="InterPro" id="IPR036156">
    <property type="entry name" value="Beta-gal/glucu_dom_sf"/>
</dbReference>
<dbReference type="InterPro" id="IPR013320">
    <property type="entry name" value="ConA-like_dom_sf"/>
</dbReference>
<evidence type="ECO:0000256" key="2">
    <source>
        <dbReference type="ARBA" id="ARBA00022801"/>
    </source>
</evidence>
<feature type="signal peptide" evidence="4">
    <location>
        <begin position="1"/>
        <end position="25"/>
    </location>
</feature>
<dbReference type="Proteomes" id="UP000584663">
    <property type="component" value="Unassembled WGS sequence"/>
</dbReference>